<keyword evidence="3" id="KW-1185">Reference proteome</keyword>
<accession>A0ABW2A667</accession>
<dbReference type="InterPro" id="IPR008407">
    <property type="entry name" value="Brnchd-chn_aa_trnsp_AzlD"/>
</dbReference>
<keyword evidence="1" id="KW-0812">Transmembrane</keyword>
<gene>
    <name evidence="2" type="ORF">ACFQDL_25120</name>
</gene>
<keyword evidence="1" id="KW-0472">Membrane</keyword>
<dbReference type="Pfam" id="PF05437">
    <property type="entry name" value="AzlD"/>
    <property type="match status" value="1"/>
</dbReference>
<feature type="transmembrane region" description="Helical" evidence="1">
    <location>
        <begin position="40"/>
        <end position="61"/>
    </location>
</feature>
<sequence>MSELSLWLLFLAVGCVTFALRLSFIQFYGRLRVPSGLQRALHYVPSSVLAALVLPAVIYGGAAAPYSLENPRIWAALVAALVAWKSRNILFTLVAGMGTLWTLQYLA</sequence>
<organism evidence="2 3">
    <name type="scientific">Marinobacterium aestuariivivens</name>
    <dbReference type="NCBI Taxonomy" id="1698799"/>
    <lineage>
        <taxon>Bacteria</taxon>
        <taxon>Pseudomonadati</taxon>
        <taxon>Pseudomonadota</taxon>
        <taxon>Gammaproteobacteria</taxon>
        <taxon>Oceanospirillales</taxon>
        <taxon>Oceanospirillaceae</taxon>
        <taxon>Marinobacterium</taxon>
    </lineage>
</organism>
<protein>
    <submittedName>
        <fullName evidence="2">AzlD domain-containing protein</fullName>
    </submittedName>
</protein>
<reference evidence="3" key="1">
    <citation type="journal article" date="2019" name="Int. J. Syst. Evol. Microbiol.">
        <title>The Global Catalogue of Microorganisms (GCM) 10K type strain sequencing project: providing services to taxonomists for standard genome sequencing and annotation.</title>
        <authorList>
            <consortium name="The Broad Institute Genomics Platform"/>
            <consortium name="The Broad Institute Genome Sequencing Center for Infectious Disease"/>
            <person name="Wu L."/>
            <person name="Ma J."/>
        </authorList>
    </citation>
    <scope>NUCLEOTIDE SEQUENCE [LARGE SCALE GENOMIC DNA]</scope>
    <source>
        <strain evidence="3">NBRC 111756</strain>
    </source>
</reference>
<keyword evidence="1" id="KW-1133">Transmembrane helix</keyword>
<evidence type="ECO:0000313" key="2">
    <source>
        <dbReference type="EMBL" id="MFC6673001.1"/>
    </source>
</evidence>
<proteinExistence type="predicted"/>
<dbReference type="EMBL" id="JBHSWE010000001">
    <property type="protein sequence ID" value="MFC6673001.1"/>
    <property type="molecule type" value="Genomic_DNA"/>
</dbReference>
<feature type="transmembrane region" description="Helical" evidence="1">
    <location>
        <begin position="6"/>
        <end position="28"/>
    </location>
</feature>
<name>A0ABW2A667_9GAMM</name>
<dbReference type="Proteomes" id="UP001596422">
    <property type="component" value="Unassembled WGS sequence"/>
</dbReference>
<evidence type="ECO:0000313" key="3">
    <source>
        <dbReference type="Proteomes" id="UP001596422"/>
    </source>
</evidence>
<evidence type="ECO:0000256" key="1">
    <source>
        <dbReference type="SAM" id="Phobius"/>
    </source>
</evidence>
<dbReference type="RefSeq" id="WP_379911403.1">
    <property type="nucleotide sequence ID" value="NZ_JBHSWE010000001.1"/>
</dbReference>
<comment type="caution">
    <text evidence="2">The sequence shown here is derived from an EMBL/GenBank/DDBJ whole genome shotgun (WGS) entry which is preliminary data.</text>
</comment>
<feature type="transmembrane region" description="Helical" evidence="1">
    <location>
        <begin position="73"/>
        <end position="103"/>
    </location>
</feature>